<accession>A0A5S9RBT0</accession>
<name>A0A5S9RBT0_MYCVN</name>
<organism evidence="1 2">
    <name type="scientific">Mycolicibacterium vanbaalenii</name>
    <name type="common">Mycobacterium vanbaalenii</name>
    <dbReference type="NCBI Taxonomy" id="110539"/>
    <lineage>
        <taxon>Bacteria</taxon>
        <taxon>Bacillati</taxon>
        <taxon>Actinomycetota</taxon>
        <taxon>Actinomycetes</taxon>
        <taxon>Mycobacteriales</taxon>
        <taxon>Mycobacteriaceae</taxon>
        <taxon>Mycolicibacterium</taxon>
    </lineage>
</organism>
<evidence type="ECO:0000313" key="1">
    <source>
        <dbReference type="EMBL" id="CAA0137536.1"/>
    </source>
</evidence>
<dbReference type="RefSeq" id="WP_159235362.1">
    <property type="nucleotide sequence ID" value="NZ_CACSIP010000075.1"/>
</dbReference>
<proteinExistence type="predicted"/>
<dbReference type="EMBL" id="CACSIP010000075">
    <property type="protein sequence ID" value="CAA0137536.1"/>
    <property type="molecule type" value="Genomic_DNA"/>
</dbReference>
<sequence>MRRDRVPLAIPTAEHLLPRFGIEMIDIDEDAAAMTMSMPLWTKRNPLTGLTAVGSLAILVDAVSGGSNHIRRNANEWSMSTELSVDLLPGVFDTADDVLDTPVVARSWPVGRRNRIALSACEFTVNDVVIGSGSARNLYTTTASVDVGGHADEVATPSLQRDFAAMMALDVGEGAASPTLAQKVDPILNNAMGVVNGGVVAAGAEMAASAVLNVNTDAAQTMALRVNFLRPFLSQEGGHYQGVAVRNGRAVAVAEGSAVNADGSVAATALITAYR</sequence>
<evidence type="ECO:0000313" key="2">
    <source>
        <dbReference type="Proteomes" id="UP000430146"/>
    </source>
</evidence>
<dbReference type="SUPFAM" id="SSF54637">
    <property type="entry name" value="Thioesterase/thiol ester dehydrase-isomerase"/>
    <property type="match status" value="2"/>
</dbReference>
<protein>
    <submittedName>
        <fullName evidence="1">Uncharacterized protein</fullName>
    </submittedName>
</protein>
<reference evidence="1 2" key="1">
    <citation type="submission" date="2019-11" db="EMBL/GenBank/DDBJ databases">
        <authorList>
            <person name="Holert J."/>
        </authorList>
    </citation>
    <scope>NUCLEOTIDE SEQUENCE [LARGE SCALE GENOMIC DNA]</scope>
    <source>
        <strain evidence="1">BC8_1</strain>
    </source>
</reference>
<dbReference type="Gene3D" id="3.10.129.10">
    <property type="entry name" value="Hotdog Thioesterase"/>
    <property type="match status" value="2"/>
</dbReference>
<dbReference type="InterPro" id="IPR029069">
    <property type="entry name" value="HotDog_dom_sf"/>
</dbReference>
<dbReference type="OrthoDB" id="4698424at2"/>
<dbReference type="Proteomes" id="UP000430146">
    <property type="component" value="Unassembled WGS sequence"/>
</dbReference>
<gene>
    <name evidence="1" type="ORF">AELLOGFF_02278</name>
</gene>
<keyword evidence="2" id="KW-1185">Reference proteome</keyword>
<dbReference type="AlphaFoldDB" id="A0A5S9RBT0"/>